<dbReference type="EMBL" id="JACJVP010000011">
    <property type="protein sequence ID" value="MBB6670768.1"/>
    <property type="molecule type" value="Genomic_DNA"/>
</dbReference>
<name>A0A7X0RNY4_9BACL</name>
<reference evidence="1 2" key="1">
    <citation type="submission" date="2020-08" db="EMBL/GenBank/DDBJ databases">
        <title>Cohnella phylogeny.</title>
        <authorList>
            <person name="Dunlap C."/>
        </authorList>
    </citation>
    <scope>NUCLEOTIDE SEQUENCE [LARGE SCALE GENOMIC DNA]</scope>
    <source>
        <strain evidence="1 2">DSM 28246</strain>
    </source>
</reference>
<evidence type="ECO:0000313" key="1">
    <source>
        <dbReference type="EMBL" id="MBB6670768.1"/>
    </source>
</evidence>
<keyword evidence="2" id="KW-1185">Reference proteome</keyword>
<comment type="caution">
    <text evidence="1">The sequence shown here is derived from an EMBL/GenBank/DDBJ whole genome shotgun (WGS) entry which is preliminary data.</text>
</comment>
<dbReference type="Proteomes" id="UP000547209">
    <property type="component" value="Unassembled WGS sequence"/>
</dbReference>
<sequence>MQLVNVLFSVPQISVRLDKIGAEYAEMLQFWLGFFREHRDVLLRGELAPQQPELNYPIVVAQRDGTQIAAVYANIVVPMRGACDRFIVANGTYGEQLVIRCHDLPDHNDYEMTVYDCRGRVALSRRIKLLNGLHELPAAKGGLVVLRRLER</sequence>
<evidence type="ECO:0000313" key="2">
    <source>
        <dbReference type="Proteomes" id="UP000547209"/>
    </source>
</evidence>
<accession>A0A7X0RNY4</accession>
<organism evidence="1 2">
    <name type="scientific">Cohnella nanjingensis</name>
    <dbReference type="NCBI Taxonomy" id="1387779"/>
    <lineage>
        <taxon>Bacteria</taxon>
        <taxon>Bacillati</taxon>
        <taxon>Bacillota</taxon>
        <taxon>Bacilli</taxon>
        <taxon>Bacillales</taxon>
        <taxon>Paenibacillaceae</taxon>
        <taxon>Cohnella</taxon>
    </lineage>
</organism>
<gene>
    <name evidence="1" type="ORF">H7C19_08710</name>
</gene>
<dbReference type="AlphaFoldDB" id="A0A7X0RNY4"/>
<proteinExistence type="predicted"/>
<protein>
    <submittedName>
        <fullName evidence="1">Uncharacterized protein</fullName>
    </submittedName>
</protein>